<comment type="caution">
    <text evidence="2">The sequence shown here is derived from an EMBL/GenBank/DDBJ whole genome shotgun (WGS) entry which is preliminary data.</text>
</comment>
<keyword evidence="1" id="KW-0812">Transmembrane</keyword>
<feature type="transmembrane region" description="Helical" evidence="1">
    <location>
        <begin position="86"/>
        <end position="106"/>
    </location>
</feature>
<organism evidence="2">
    <name type="scientific">marine sediment metagenome</name>
    <dbReference type="NCBI Taxonomy" id="412755"/>
    <lineage>
        <taxon>unclassified sequences</taxon>
        <taxon>metagenomes</taxon>
        <taxon>ecological metagenomes</taxon>
    </lineage>
</organism>
<dbReference type="AlphaFoldDB" id="X1GYZ8"/>
<evidence type="ECO:0000313" key="2">
    <source>
        <dbReference type="EMBL" id="GAH63131.1"/>
    </source>
</evidence>
<protein>
    <submittedName>
        <fullName evidence="2">Uncharacterized protein</fullName>
    </submittedName>
</protein>
<keyword evidence="1" id="KW-1133">Transmembrane helix</keyword>
<name>X1GYZ8_9ZZZZ</name>
<keyword evidence="1" id="KW-0472">Membrane</keyword>
<evidence type="ECO:0000256" key="1">
    <source>
        <dbReference type="SAM" id="Phobius"/>
    </source>
</evidence>
<proteinExistence type="predicted"/>
<dbReference type="EMBL" id="BARU01029074">
    <property type="protein sequence ID" value="GAH63131.1"/>
    <property type="molecule type" value="Genomic_DNA"/>
</dbReference>
<sequence length="112" mass="13959">HKDNKELWDNNLGKINAFFKKTQETWDNKIKEWTVDLEKRQIENKEQWEARKQKINLDINNWHKQTKRDWEKGLKSFRREMIKGSYMFLVYMIPFLIVFVIIMYYITQFLPK</sequence>
<feature type="non-terminal residue" evidence="2">
    <location>
        <position position="1"/>
    </location>
</feature>
<gene>
    <name evidence="2" type="ORF">S03H2_46319</name>
</gene>
<reference evidence="2" key="1">
    <citation type="journal article" date="2014" name="Front. Microbiol.">
        <title>High frequency of phylogenetically diverse reductive dehalogenase-homologous genes in deep subseafloor sedimentary metagenomes.</title>
        <authorList>
            <person name="Kawai M."/>
            <person name="Futagami T."/>
            <person name="Toyoda A."/>
            <person name="Takaki Y."/>
            <person name="Nishi S."/>
            <person name="Hori S."/>
            <person name="Arai W."/>
            <person name="Tsubouchi T."/>
            <person name="Morono Y."/>
            <person name="Uchiyama I."/>
            <person name="Ito T."/>
            <person name="Fujiyama A."/>
            <person name="Inagaki F."/>
            <person name="Takami H."/>
        </authorList>
    </citation>
    <scope>NUCLEOTIDE SEQUENCE</scope>
    <source>
        <strain evidence="2">Expedition CK06-06</strain>
    </source>
</reference>
<accession>X1GYZ8</accession>